<name>A0A9N9QBZ1_9HELO</name>
<proteinExistence type="predicted"/>
<organism evidence="1 2">
    <name type="scientific">Hymenoscyphus albidus</name>
    <dbReference type="NCBI Taxonomy" id="595503"/>
    <lineage>
        <taxon>Eukaryota</taxon>
        <taxon>Fungi</taxon>
        <taxon>Dikarya</taxon>
        <taxon>Ascomycota</taxon>
        <taxon>Pezizomycotina</taxon>
        <taxon>Leotiomycetes</taxon>
        <taxon>Helotiales</taxon>
        <taxon>Helotiaceae</taxon>
        <taxon>Hymenoscyphus</taxon>
    </lineage>
</organism>
<accession>A0A9N9QBZ1</accession>
<dbReference type="AlphaFoldDB" id="A0A9N9QBZ1"/>
<dbReference type="EMBL" id="CAJVRM010000551">
    <property type="protein sequence ID" value="CAG8981962.1"/>
    <property type="molecule type" value="Genomic_DNA"/>
</dbReference>
<dbReference type="OrthoDB" id="341259at2759"/>
<protein>
    <submittedName>
        <fullName evidence="1">Uncharacterized protein</fullName>
    </submittedName>
</protein>
<comment type="caution">
    <text evidence="1">The sequence shown here is derived from an EMBL/GenBank/DDBJ whole genome shotgun (WGS) entry which is preliminary data.</text>
</comment>
<keyword evidence="2" id="KW-1185">Reference proteome</keyword>
<gene>
    <name evidence="1" type="ORF">HYALB_00004824</name>
</gene>
<dbReference type="Proteomes" id="UP000701801">
    <property type="component" value="Unassembled WGS sequence"/>
</dbReference>
<evidence type="ECO:0000313" key="1">
    <source>
        <dbReference type="EMBL" id="CAG8981962.1"/>
    </source>
</evidence>
<reference evidence="1" key="1">
    <citation type="submission" date="2021-07" db="EMBL/GenBank/DDBJ databases">
        <authorList>
            <person name="Durling M."/>
        </authorList>
    </citation>
    <scope>NUCLEOTIDE SEQUENCE</scope>
</reference>
<evidence type="ECO:0000313" key="2">
    <source>
        <dbReference type="Proteomes" id="UP000701801"/>
    </source>
</evidence>
<sequence>MQDKISQFLFTAHNQYKTAVKPLLSSVKWLADAVIEINGLFIDSKVYLRSHLISIVANDSKDGLVNNVFDSSTGALGVPFENQLPESLIQTEEPTGLLKYLEQLKDGKL</sequence>